<feature type="domain" description="LUD" evidence="1">
    <location>
        <begin position="7"/>
        <end position="202"/>
    </location>
</feature>
<evidence type="ECO:0000259" key="1">
    <source>
        <dbReference type="Pfam" id="PF02589"/>
    </source>
</evidence>
<dbReference type="AlphaFoldDB" id="A0A1C6JZI1"/>
<dbReference type="PANTHER" id="PTHR36179:SF2">
    <property type="entry name" value="LUD DOMAIN-CONTAINING PROTEIN"/>
    <property type="match status" value="1"/>
</dbReference>
<sequence length="208" mass="22856">MADYAVQRCIEALRQHNMDARLLPDRQALFSLLQDELLKPGMTVSMGGTQTARELGVDDLLRRGPYTFLDREAPGTTPEQVQRIYRDVFSCDCFITGTNAITVDGELYNIDGNGNRVAAMIFGPRQVVVIAGTNKIVDDMAAAERRLRTVAAPKNAQRLGLHTPCAVTGHCVGGCHNAQRICSSYVKLAWQKAPGRIKVLLLPEELGF</sequence>
<gene>
    <name evidence="2" type="ORF">SAMEA3545359_02454</name>
</gene>
<reference evidence="2" key="1">
    <citation type="submission" date="2015-09" db="EMBL/GenBank/DDBJ databases">
        <authorList>
            <consortium name="Pathogen Informatics"/>
        </authorList>
    </citation>
    <scope>NUCLEOTIDE SEQUENCE</scope>
    <source>
        <strain evidence="2">2789STDY5834896</strain>
    </source>
</reference>
<dbReference type="PIRSF" id="PIRSF020269">
    <property type="entry name" value="DUF1121"/>
    <property type="match status" value="1"/>
</dbReference>
<dbReference type="PANTHER" id="PTHR36179">
    <property type="entry name" value="LUD_DOM DOMAIN-CONTAINING PROTEIN"/>
    <property type="match status" value="1"/>
</dbReference>
<dbReference type="InterPro" id="IPR009501">
    <property type="entry name" value="UCP020269"/>
</dbReference>
<dbReference type="SUPFAM" id="SSF100950">
    <property type="entry name" value="NagB/RpiA/CoA transferase-like"/>
    <property type="match status" value="1"/>
</dbReference>
<dbReference type="InterPro" id="IPR037171">
    <property type="entry name" value="NagB/RpiA_transferase-like"/>
</dbReference>
<dbReference type="InterPro" id="IPR003741">
    <property type="entry name" value="LUD_dom"/>
</dbReference>
<proteinExistence type="predicted"/>
<dbReference type="Pfam" id="PF02589">
    <property type="entry name" value="LUD_dom"/>
    <property type="match status" value="1"/>
</dbReference>
<evidence type="ECO:0000313" key="2">
    <source>
        <dbReference type="EMBL" id="SCJ87408.1"/>
    </source>
</evidence>
<name>A0A1C6JZI1_9FIRM</name>
<organism evidence="2">
    <name type="scientific">uncultured Anaerotruncus sp</name>
    <dbReference type="NCBI Taxonomy" id="905011"/>
    <lineage>
        <taxon>Bacteria</taxon>
        <taxon>Bacillati</taxon>
        <taxon>Bacillota</taxon>
        <taxon>Clostridia</taxon>
        <taxon>Eubacteriales</taxon>
        <taxon>Oscillospiraceae</taxon>
        <taxon>Anaerotruncus</taxon>
        <taxon>environmental samples</taxon>
    </lineage>
</organism>
<accession>A0A1C6JZI1</accession>
<protein>
    <submittedName>
        <fullName evidence="2">Uncharacterized ACR, YkgG family COG1556</fullName>
    </submittedName>
</protein>
<dbReference type="EMBL" id="FMHG01000002">
    <property type="protein sequence ID" value="SCJ87408.1"/>
    <property type="molecule type" value="Genomic_DNA"/>
</dbReference>